<protein>
    <submittedName>
        <fullName evidence="3">Chromosome partitioning protein ParA</fullName>
    </submittedName>
</protein>
<dbReference type="Proteomes" id="UP000186206">
    <property type="component" value="Unassembled WGS sequence"/>
</dbReference>
<dbReference type="SUPFAM" id="SSF52540">
    <property type="entry name" value="P-loop containing nucleoside triphosphate hydrolases"/>
    <property type="match status" value="1"/>
</dbReference>
<gene>
    <name evidence="3" type="ORF">BIY21_10030</name>
</gene>
<comment type="caution">
    <text evidence="3">The sequence shown here is derived from an EMBL/GenBank/DDBJ whole genome shotgun (WGS) entry which is preliminary data.</text>
</comment>
<evidence type="ECO:0000313" key="4">
    <source>
        <dbReference type="Proteomes" id="UP000186206"/>
    </source>
</evidence>
<keyword evidence="2" id="KW-0067">ATP-binding</keyword>
<dbReference type="Gene3D" id="3.40.50.2300">
    <property type="match status" value="1"/>
</dbReference>
<accession>A0ABX3FIR0</accession>
<evidence type="ECO:0000313" key="3">
    <source>
        <dbReference type="EMBL" id="OLQ93983.1"/>
    </source>
</evidence>
<dbReference type="Gene3D" id="3.40.50.300">
    <property type="entry name" value="P-loop containing nucleotide triphosphate hydrolases"/>
    <property type="match status" value="1"/>
</dbReference>
<organism evidence="3 4">
    <name type="scientific">Vibrio ponticus</name>
    <dbReference type="NCBI Taxonomy" id="265668"/>
    <lineage>
        <taxon>Bacteria</taxon>
        <taxon>Pseudomonadati</taxon>
        <taxon>Pseudomonadota</taxon>
        <taxon>Gammaproteobacteria</taxon>
        <taxon>Vibrionales</taxon>
        <taxon>Vibrionaceae</taxon>
        <taxon>Vibrio</taxon>
    </lineage>
</organism>
<proteinExistence type="predicted"/>
<keyword evidence="1" id="KW-0547">Nucleotide-binding</keyword>
<dbReference type="PANTHER" id="PTHR43384:SF6">
    <property type="entry name" value="SEPTUM SITE-DETERMINING PROTEIN MIND HOMOLOG, CHLOROPLASTIC"/>
    <property type="match status" value="1"/>
</dbReference>
<sequence length="408" mass="45606">MLDILDSLSKVEHKKREVVSFSCAAFIQTKACREQLEEAFRFEGITLPSFAVNRDDAIKEYVREKEVDIAIVELSKSLDVSADMRRISPLLPNDSSVIVIGQEDAISTIRNLKNMGFYYLFWPASKQEVVDFIKNVYRNREQMNGLGKKRDAKKVAIWGCSGGTGASMIASELSLYLSRKRDAKCLLVDHDYHAGNLDIMLKLEGFEKREASISAVETELDETFAGSMTRKVNDLLSVLALTSDEHSSYELKEYTRVLEGLLSEQNNFIVSDLSKGSQTSSDYKYLLEMVDTVVLVFSPAVSSVRQLKKVSERLTAHAPEVRQIVVLNNVQPPKATVLNSKDLRDFLGKDVDIEISFDAGILKHIINDGYLADSRLPVASSLQGLASIVLGENRVSSKQAVKRWFSFG</sequence>
<dbReference type="PANTHER" id="PTHR43384">
    <property type="entry name" value="SEPTUM SITE-DETERMINING PROTEIN MIND HOMOLOG, CHLOROPLASTIC-RELATED"/>
    <property type="match status" value="1"/>
</dbReference>
<dbReference type="InterPro" id="IPR027417">
    <property type="entry name" value="P-loop_NTPase"/>
</dbReference>
<dbReference type="RefSeq" id="WP_075648950.1">
    <property type="nucleotide sequence ID" value="NZ_AP019658.1"/>
</dbReference>
<dbReference type="InterPro" id="IPR050625">
    <property type="entry name" value="ParA/MinD_ATPase"/>
</dbReference>
<dbReference type="EMBL" id="MJMI01000080">
    <property type="protein sequence ID" value="OLQ93983.1"/>
    <property type="molecule type" value="Genomic_DNA"/>
</dbReference>
<name>A0ABX3FIR0_9VIBR</name>
<evidence type="ECO:0000256" key="1">
    <source>
        <dbReference type="ARBA" id="ARBA00022741"/>
    </source>
</evidence>
<evidence type="ECO:0000256" key="2">
    <source>
        <dbReference type="ARBA" id="ARBA00022840"/>
    </source>
</evidence>
<reference evidence="3 4" key="1">
    <citation type="submission" date="2016-09" db="EMBL/GenBank/DDBJ databases">
        <title>Genomic Taxonomy of the Vibrionaceae.</title>
        <authorList>
            <person name="Gonzalez-Castillo A."/>
            <person name="Gomez-Gil B."/>
            <person name="Enciso-Ibarra K."/>
        </authorList>
    </citation>
    <scope>NUCLEOTIDE SEQUENCE [LARGE SCALE GENOMIC DNA]</scope>
    <source>
        <strain evidence="3 4">CAIM 1731</strain>
    </source>
</reference>
<keyword evidence="4" id="KW-1185">Reference proteome</keyword>